<dbReference type="PANTHER" id="PTHR33077">
    <property type="entry name" value="PROTEIN TIFY 4A-RELATED-RELATED"/>
    <property type="match status" value="1"/>
</dbReference>
<dbReference type="InterPro" id="IPR010399">
    <property type="entry name" value="Tify_dom"/>
</dbReference>
<evidence type="ECO:0000259" key="6">
    <source>
        <dbReference type="PROSITE" id="PS51320"/>
    </source>
</evidence>
<dbReference type="HOGENOM" id="CLU_160257_0_0_1"/>
<feature type="compositionally biased region" description="Low complexity" evidence="5">
    <location>
        <begin position="1"/>
        <end position="24"/>
    </location>
</feature>
<dbReference type="Pfam" id="PF06200">
    <property type="entry name" value="tify"/>
    <property type="match status" value="1"/>
</dbReference>
<dbReference type="GO" id="GO:0005634">
    <property type="term" value="C:nucleus"/>
    <property type="evidence" value="ECO:0007669"/>
    <property type="project" value="UniProtKB-SubCell"/>
</dbReference>
<keyword evidence="4" id="KW-1184">Jasmonic acid signaling pathway</keyword>
<dbReference type="AlphaFoldDB" id="B8A8G8"/>
<gene>
    <name evidence="7" type="ORF">OsI_05006</name>
</gene>
<name>B8A8G8_ORYSI</name>
<dbReference type="EMBL" id="CM000126">
    <property type="protein sequence ID" value="EEC72072.1"/>
    <property type="molecule type" value="Genomic_DNA"/>
</dbReference>
<dbReference type="PANTHER" id="PTHR33077:SF157">
    <property type="entry name" value="PROTEIN TIFY"/>
    <property type="match status" value="1"/>
</dbReference>
<feature type="domain" description="Tify" evidence="6">
    <location>
        <begin position="31"/>
        <end position="65"/>
    </location>
</feature>
<feature type="region of interest" description="Disordered" evidence="5">
    <location>
        <begin position="1"/>
        <end position="34"/>
    </location>
</feature>
<dbReference type="InterPro" id="IPR040390">
    <property type="entry name" value="TIFY/JAZ"/>
</dbReference>
<evidence type="ECO:0000256" key="5">
    <source>
        <dbReference type="SAM" id="MobiDB-lite"/>
    </source>
</evidence>
<dbReference type="PROSITE" id="PS51320">
    <property type="entry name" value="TIFY"/>
    <property type="match status" value="1"/>
</dbReference>
<dbReference type="SMART" id="SM00979">
    <property type="entry name" value="TIFY"/>
    <property type="match status" value="1"/>
</dbReference>
<comment type="similarity">
    <text evidence="1 4">Belongs to the TIFY/JAZ family.</text>
</comment>
<dbReference type="Gramene" id="BGIOSGA005092-TA">
    <property type="protein sequence ID" value="BGIOSGA005092-PA"/>
    <property type="gene ID" value="BGIOSGA005092"/>
</dbReference>
<keyword evidence="2" id="KW-0805">Transcription regulation</keyword>
<dbReference type="STRING" id="39946.B8A8G8"/>
<organism evidence="7 8">
    <name type="scientific">Oryza sativa subsp. indica</name>
    <name type="common">Rice</name>
    <dbReference type="NCBI Taxonomy" id="39946"/>
    <lineage>
        <taxon>Eukaryota</taxon>
        <taxon>Viridiplantae</taxon>
        <taxon>Streptophyta</taxon>
        <taxon>Embryophyta</taxon>
        <taxon>Tracheophyta</taxon>
        <taxon>Spermatophyta</taxon>
        <taxon>Magnoliopsida</taxon>
        <taxon>Liliopsida</taxon>
        <taxon>Poales</taxon>
        <taxon>Poaceae</taxon>
        <taxon>BOP clade</taxon>
        <taxon>Oryzoideae</taxon>
        <taxon>Oryzeae</taxon>
        <taxon>Oryzinae</taxon>
        <taxon>Oryza</taxon>
        <taxon>Oryza sativa</taxon>
    </lineage>
</organism>
<evidence type="ECO:0000313" key="7">
    <source>
        <dbReference type="EMBL" id="EEC72072.1"/>
    </source>
</evidence>
<keyword evidence="4" id="KW-0539">Nucleus</keyword>
<comment type="domain">
    <text evidence="4">The jas domain is required for interaction with COI1.</text>
</comment>
<evidence type="ECO:0000256" key="3">
    <source>
        <dbReference type="ARBA" id="ARBA00023163"/>
    </source>
</evidence>
<dbReference type="GO" id="GO:2000022">
    <property type="term" value="P:regulation of jasmonic acid mediated signaling pathway"/>
    <property type="evidence" value="ECO:0007669"/>
    <property type="project" value="UniProtKB-UniRule"/>
</dbReference>
<reference evidence="7 8" key="1">
    <citation type="journal article" date="2005" name="PLoS Biol.">
        <title>The genomes of Oryza sativa: a history of duplications.</title>
        <authorList>
            <person name="Yu J."/>
            <person name="Wang J."/>
            <person name="Lin W."/>
            <person name="Li S."/>
            <person name="Li H."/>
            <person name="Zhou J."/>
            <person name="Ni P."/>
            <person name="Dong W."/>
            <person name="Hu S."/>
            <person name="Zeng C."/>
            <person name="Zhang J."/>
            <person name="Zhang Y."/>
            <person name="Li R."/>
            <person name="Xu Z."/>
            <person name="Li S."/>
            <person name="Li X."/>
            <person name="Zheng H."/>
            <person name="Cong L."/>
            <person name="Lin L."/>
            <person name="Yin J."/>
            <person name="Geng J."/>
            <person name="Li G."/>
            <person name="Shi J."/>
            <person name="Liu J."/>
            <person name="Lv H."/>
            <person name="Li J."/>
            <person name="Wang J."/>
            <person name="Deng Y."/>
            <person name="Ran L."/>
            <person name="Shi X."/>
            <person name="Wang X."/>
            <person name="Wu Q."/>
            <person name="Li C."/>
            <person name="Ren X."/>
            <person name="Wang J."/>
            <person name="Wang X."/>
            <person name="Li D."/>
            <person name="Liu D."/>
            <person name="Zhang X."/>
            <person name="Ji Z."/>
            <person name="Zhao W."/>
            <person name="Sun Y."/>
            <person name="Zhang Z."/>
            <person name="Bao J."/>
            <person name="Han Y."/>
            <person name="Dong L."/>
            <person name="Ji J."/>
            <person name="Chen P."/>
            <person name="Wu S."/>
            <person name="Liu J."/>
            <person name="Xiao Y."/>
            <person name="Bu D."/>
            <person name="Tan J."/>
            <person name="Yang L."/>
            <person name="Ye C."/>
            <person name="Zhang J."/>
            <person name="Xu J."/>
            <person name="Zhou Y."/>
            <person name="Yu Y."/>
            <person name="Zhang B."/>
            <person name="Zhuang S."/>
            <person name="Wei H."/>
            <person name="Liu B."/>
            <person name="Lei M."/>
            <person name="Yu H."/>
            <person name="Li Y."/>
            <person name="Xu H."/>
            <person name="Wei S."/>
            <person name="He X."/>
            <person name="Fang L."/>
            <person name="Zhang Z."/>
            <person name="Zhang Y."/>
            <person name="Huang X."/>
            <person name="Su Z."/>
            <person name="Tong W."/>
            <person name="Li J."/>
            <person name="Tong Z."/>
            <person name="Li S."/>
            <person name="Ye J."/>
            <person name="Wang L."/>
            <person name="Fang L."/>
            <person name="Lei T."/>
            <person name="Chen C."/>
            <person name="Chen H."/>
            <person name="Xu Z."/>
            <person name="Li H."/>
            <person name="Huang H."/>
            <person name="Zhang F."/>
            <person name="Xu H."/>
            <person name="Li N."/>
            <person name="Zhao C."/>
            <person name="Li S."/>
            <person name="Dong L."/>
            <person name="Huang Y."/>
            <person name="Li L."/>
            <person name="Xi Y."/>
            <person name="Qi Q."/>
            <person name="Li W."/>
            <person name="Zhang B."/>
            <person name="Hu W."/>
            <person name="Zhang Y."/>
            <person name="Tian X."/>
            <person name="Jiao Y."/>
            <person name="Liang X."/>
            <person name="Jin J."/>
            <person name="Gao L."/>
            <person name="Zheng W."/>
            <person name="Hao B."/>
            <person name="Liu S."/>
            <person name="Wang W."/>
            <person name="Yuan L."/>
            <person name="Cao M."/>
            <person name="McDermott J."/>
            <person name="Samudrala R."/>
            <person name="Wang J."/>
            <person name="Wong G.K."/>
            <person name="Yang H."/>
        </authorList>
    </citation>
    <scope>NUCLEOTIDE SEQUENCE [LARGE SCALE GENOMIC DNA]</scope>
    <source>
        <strain evidence="8">cv. 93-11</strain>
    </source>
</reference>
<dbReference type="OMA" id="HSGCGAT"/>
<keyword evidence="3" id="KW-0804">Transcription</keyword>
<dbReference type="GO" id="GO:0031347">
    <property type="term" value="P:regulation of defense response"/>
    <property type="evidence" value="ECO:0007669"/>
    <property type="project" value="UniProtKB-UniRule"/>
</dbReference>
<evidence type="ECO:0000256" key="2">
    <source>
        <dbReference type="ARBA" id="ARBA00023015"/>
    </source>
</evidence>
<dbReference type="GO" id="GO:0009611">
    <property type="term" value="P:response to wounding"/>
    <property type="evidence" value="ECO:0007669"/>
    <property type="project" value="UniProtKB-UniRule"/>
</dbReference>
<comment type="function">
    <text evidence="4">Repressor of jasmonate responses.</text>
</comment>
<protein>
    <recommendedName>
        <fullName evidence="4">Protein TIFY</fullName>
    </recommendedName>
    <alternativeName>
        <fullName evidence="4">Jasmonate ZIM domain-containing protein</fullName>
    </alternativeName>
</protein>
<evidence type="ECO:0000256" key="4">
    <source>
        <dbReference type="RuleBase" id="RU369065"/>
    </source>
</evidence>
<sequence>MSKDGSPAAAAQPDQPAVADAAAVPSPPPTTTAEVKPLTIFYTGSVATFHLTQDKAEDIMNMAAGEEEEDGGGGGRRQLTAAAAISASSSGDQLLEKLKRELPIANKRSLVRFFQKRKESLVASVPGNHKHTGPWRAILKRKIMQ</sequence>
<comment type="subcellular location">
    <subcellularLocation>
        <location evidence="4">Nucleus</location>
    </subcellularLocation>
</comment>
<keyword evidence="8" id="KW-1185">Reference proteome</keyword>
<accession>B8A8G8</accession>
<evidence type="ECO:0000313" key="8">
    <source>
        <dbReference type="Proteomes" id="UP000007015"/>
    </source>
</evidence>
<proteinExistence type="inferred from homology"/>
<dbReference type="Proteomes" id="UP000007015">
    <property type="component" value="Chromosome 1"/>
</dbReference>
<evidence type="ECO:0000256" key="1">
    <source>
        <dbReference type="ARBA" id="ARBA00008614"/>
    </source>
</evidence>